<keyword evidence="2" id="KW-0723">Serine/threonine-protein kinase</keyword>
<dbReference type="OrthoDB" id="9332038at2759"/>
<dbReference type="GO" id="GO:0005524">
    <property type="term" value="F:ATP binding"/>
    <property type="evidence" value="ECO:0007669"/>
    <property type="project" value="UniProtKB-UniRule"/>
</dbReference>
<dbReference type="Pfam" id="PF00069">
    <property type="entry name" value="Pkinase"/>
    <property type="match status" value="1"/>
</dbReference>
<dbReference type="PROSITE" id="PS50011">
    <property type="entry name" value="PROTEIN_KINASE_DOM"/>
    <property type="match status" value="1"/>
</dbReference>
<reference evidence="11" key="1">
    <citation type="journal article" date="2018" name="Mol. Biol. Evol.">
        <title>Broad Genomic Sampling Reveals a Smut Pathogenic Ancestry of the Fungal Clade Ustilaginomycotina.</title>
        <authorList>
            <person name="Kijpornyongpan T."/>
            <person name="Mondo S.J."/>
            <person name="Barry K."/>
            <person name="Sandor L."/>
            <person name="Lee J."/>
            <person name="Lipzen A."/>
            <person name="Pangilinan J."/>
            <person name="LaButti K."/>
            <person name="Hainaut M."/>
            <person name="Henrissat B."/>
            <person name="Grigoriev I.V."/>
            <person name="Spatafora J.W."/>
            <person name="Aime M.C."/>
        </authorList>
    </citation>
    <scope>NUCLEOTIDE SEQUENCE [LARGE SCALE GENOMIC DNA]</scope>
    <source>
        <strain evidence="11">MCA 4198</strain>
    </source>
</reference>
<dbReference type="InterPro" id="IPR017441">
    <property type="entry name" value="Protein_kinase_ATP_BS"/>
</dbReference>
<keyword evidence="6 8" id="KW-0067">ATP-binding</keyword>
<evidence type="ECO:0000256" key="5">
    <source>
        <dbReference type="ARBA" id="ARBA00022777"/>
    </source>
</evidence>
<dbReference type="FunFam" id="1.10.510.10:FF:000078">
    <property type="entry name" value="Serine/threonine-protein kinase PRP4 homolog"/>
    <property type="match status" value="1"/>
</dbReference>
<dbReference type="Gene3D" id="3.30.200.20">
    <property type="entry name" value="Phosphorylase Kinase, domain 1"/>
    <property type="match status" value="1"/>
</dbReference>
<feature type="compositionally biased region" description="Polar residues" evidence="9">
    <location>
        <begin position="118"/>
        <end position="128"/>
    </location>
</feature>
<dbReference type="FunCoup" id="A0A316YS51">
    <property type="interactions" value="101"/>
</dbReference>
<feature type="compositionally biased region" description="Low complexity" evidence="9">
    <location>
        <begin position="340"/>
        <end position="353"/>
    </location>
</feature>
<dbReference type="InterPro" id="IPR011009">
    <property type="entry name" value="Kinase-like_dom_sf"/>
</dbReference>
<dbReference type="InParanoid" id="A0A316YS51"/>
<dbReference type="SMART" id="SM00220">
    <property type="entry name" value="S_TKc"/>
    <property type="match status" value="1"/>
</dbReference>
<dbReference type="GeneID" id="37043072"/>
<evidence type="ECO:0000256" key="4">
    <source>
        <dbReference type="ARBA" id="ARBA00022741"/>
    </source>
</evidence>
<evidence type="ECO:0000259" key="10">
    <source>
        <dbReference type="PROSITE" id="PS50011"/>
    </source>
</evidence>
<dbReference type="GO" id="GO:0045292">
    <property type="term" value="P:mRNA cis splicing, via spliceosome"/>
    <property type="evidence" value="ECO:0007669"/>
    <property type="project" value="InterPro"/>
</dbReference>
<name>A0A316YS51_9BASI</name>
<keyword evidence="12" id="KW-1185">Reference proteome</keyword>
<feature type="compositionally biased region" description="Basic and acidic residues" evidence="9">
    <location>
        <begin position="83"/>
        <end position="96"/>
    </location>
</feature>
<protein>
    <recommendedName>
        <fullName evidence="1">non-specific serine/threonine protein kinase</fullName>
        <ecNumber evidence="1">2.7.11.1</ecNumber>
    </recommendedName>
</protein>
<feature type="region of interest" description="Disordered" evidence="9">
    <location>
        <begin position="265"/>
        <end position="355"/>
    </location>
</feature>
<evidence type="ECO:0000313" key="11">
    <source>
        <dbReference type="EMBL" id="PWN91846.1"/>
    </source>
</evidence>
<evidence type="ECO:0000256" key="2">
    <source>
        <dbReference type="ARBA" id="ARBA00022527"/>
    </source>
</evidence>
<dbReference type="SUPFAM" id="SSF56112">
    <property type="entry name" value="Protein kinase-like (PK-like)"/>
    <property type="match status" value="1"/>
</dbReference>
<keyword evidence="3" id="KW-0808">Transferase</keyword>
<gene>
    <name evidence="11" type="ORF">FA10DRAFT_265679</name>
</gene>
<feature type="compositionally biased region" description="Basic residues" evidence="9">
    <location>
        <begin position="328"/>
        <end position="338"/>
    </location>
</feature>
<evidence type="ECO:0000256" key="1">
    <source>
        <dbReference type="ARBA" id="ARBA00012513"/>
    </source>
</evidence>
<dbReference type="AlphaFoldDB" id="A0A316YS51"/>
<dbReference type="PROSITE" id="PS00107">
    <property type="entry name" value="PROTEIN_KINASE_ATP"/>
    <property type="match status" value="1"/>
</dbReference>
<feature type="compositionally biased region" description="Basic and acidic residues" evidence="9">
    <location>
        <begin position="208"/>
        <end position="223"/>
    </location>
</feature>
<feature type="compositionally biased region" description="Acidic residues" evidence="9">
    <location>
        <begin position="294"/>
        <end position="324"/>
    </location>
</feature>
<dbReference type="STRING" id="215250.A0A316YS51"/>
<keyword evidence="5 11" id="KW-0418">Kinase</keyword>
<proteinExistence type="inferred from homology"/>
<accession>A0A316YS51</accession>
<comment type="similarity">
    <text evidence="7">Belongs to the protein kinase superfamily. CMGC Ser/Thr protein kinase family.</text>
</comment>
<feature type="compositionally biased region" description="Basic and acidic residues" evidence="9">
    <location>
        <begin position="129"/>
        <end position="138"/>
    </location>
</feature>
<dbReference type="PANTHER" id="PTHR24058:SF103">
    <property type="entry name" value="SERINE_THREONINE-PROTEIN KINASE PRP4 HOMOLOG"/>
    <property type="match status" value="1"/>
</dbReference>
<dbReference type="EMBL" id="KZ819635">
    <property type="protein sequence ID" value="PWN91846.1"/>
    <property type="molecule type" value="Genomic_DNA"/>
</dbReference>
<evidence type="ECO:0000313" key="12">
    <source>
        <dbReference type="Proteomes" id="UP000245768"/>
    </source>
</evidence>
<keyword evidence="4 8" id="KW-0547">Nucleotide-binding</keyword>
<dbReference type="CDD" id="cd14135">
    <property type="entry name" value="STKc_PRP4"/>
    <property type="match status" value="1"/>
</dbReference>
<evidence type="ECO:0000256" key="8">
    <source>
        <dbReference type="PROSITE-ProRule" id="PRU10141"/>
    </source>
</evidence>
<feature type="compositionally biased region" description="Acidic residues" evidence="9">
    <location>
        <begin position="140"/>
        <end position="150"/>
    </location>
</feature>
<dbReference type="Proteomes" id="UP000245768">
    <property type="component" value="Unassembled WGS sequence"/>
</dbReference>
<dbReference type="Gene3D" id="1.10.510.10">
    <property type="entry name" value="Transferase(Phosphotransferase) domain 1"/>
    <property type="match status" value="1"/>
</dbReference>
<evidence type="ECO:0000256" key="6">
    <source>
        <dbReference type="ARBA" id="ARBA00022840"/>
    </source>
</evidence>
<feature type="compositionally biased region" description="Polar residues" evidence="9">
    <location>
        <begin position="226"/>
        <end position="235"/>
    </location>
</feature>
<feature type="region of interest" description="Disordered" evidence="9">
    <location>
        <begin position="1"/>
        <end position="151"/>
    </location>
</feature>
<feature type="domain" description="Protein kinase" evidence="10">
    <location>
        <begin position="379"/>
        <end position="701"/>
    </location>
</feature>
<organism evidence="11 12">
    <name type="scientific">Acaromyces ingoldii</name>
    <dbReference type="NCBI Taxonomy" id="215250"/>
    <lineage>
        <taxon>Eukaryota</taxon>
        <taxon>Fungi</taxon>
        <taxon>Dikarya</taxon>
        <taxon>Basidiomycota</taxon>
        <taxon>Ustilaginomycotina</taxon>
        <taxon>Exobasidiomycetes</taxon>
        <taxon>Exobasidiales</taxon>
        <taxon>Cryptobasidiaceae</taxon>
        <taxon>Acaromyces</taxon>
    </lineage>
</organism>
<feature type="compositionally biased region" description="Basic and acidic residues" evidence="9">
    <location>
        <begin position="46"/>
        <end position="67"/>
    </location>
</feature>
<dbReference type="InterPro" id="IPR000719">
    <property type="entry name" value="Prot_kinase_dom"/>
</dbReference>
<dbReference type="InterPro" id="IPR050494">
    <property type="entry name" value="Ser_Thr_dual-spec_kinase"/>
</dbReference>
<sequence length="704" mass="79454">MPPSSQYDRPRQHPAGSEGSGHPSKRRRDDHDDHRRGGGRYGEPSGSRDRDSRRREDEFERGAKRDYSANGSGASANGQRGYGGREVRDWDPREHNTSSSSSSGQKRPRDGVSVRFAESSTTNQGHTEYSSRDDRLSSDADIEYELQTEEDQARLIEERRKRRQAILLKHQNDATQLSIPSASDVQSPKTEQIRPSTSKTGTESPPSDEERKFEVELEKDFKDNQAGVQQRSGATTKDRGEGVSAAEYDPSIDRALDDARARERLNHHQNGTEEVTATGMAAGIGEAKERVEDREDGSDYEEVEVDEEDDVDDMFSFGDDDDGGNQEKKKKKTIRVKKGTVPSTAVPTSSAASLKDNWDDPDGYYRIILGERLGEKGRFQVFANLGRGMFSSVVKARDMMRDEKEVAIKIVRRQETMYKAGLKEMSVLEKLAKMDPEDKRHIIRLEGHFEHRNHLCMVFESKSMNLREVVKRFGKDVGLNLRAVRAYAHQMFLALSLMRKATIMHADIKPDNILVNETKSVLKICDLGSASDLSEMEITPYLVSRFYRAPEIILGLPYDCAIDMWSIGCTLYEVYTGQILFPGRSNNQMLLLHQELRGTKFTSKQLRRAQFSSHHFDEQNNFLSFSTVEKAAGAPLVRKVPQFTGGDGVLRERLLPANTARGLSDVELKLTNQFIDLLTKTLDLDAVRRITPQQALQHPFFSTP</sequence>
<evidence type="ECO:0000256" key="9">
    <source>
        <dbReference type="SAM" id="MobiDB-lite"/>
    </source>
</evidence>
<feature type="compositionally biased region" description="Polar residues" evidence="9">
    <location>
        <begin position="69"/>
        <end position="78"/>
    </location>
</feature>
<dbReference type="RefSeq" id="XP_025379044.1">
    <property type="nucleotide sequence ID" value="XM_025521156.1"/>
</dbReference>
<dbReference type="EC" id="2.7.11.1" evidence="1"/>
<dbReference type="PROSITE" id="PS00108">
    <property type="entry name" value="PROTEIN_KINASE_ST"/>
    <property type="match status" value="1"/>
</dbReference>
<dbReference type="InterPro" id="IPR044092">
    <property type="entry name" value="STKc_PRP4"/>
</dbReference>
<feature type="region of interest" description="Disordered" evidence="9">
    <location>
        <begin position="169"/>
        <end position="252"/>
    </location>
</feature>
<evidence type="ECO:0000256" key="7">
    <source>
        <dbReference type="ARBA" id="ARBA00023596"/>
    </source>
</evidence>
<evidence type="ECO:0000256" key="3">
    <source>
        <dbReference type="ARBA" id="ARBA00022679"/>
    </source>
</evidence>
<feature type="compositionally biased region" description="Polar residues" evidence="9">
    <location>
        <begin position="173"/>
        <end position="205"/>
    </location>
</feature>
<dbReference type="GO" id="GO:0004674">
    <property type="term" value="F:protein serine/threonine kinase activity"/>
    <property type="evidence" value="ECO:0007669"/>
    <property type="project" value="UniProtKB-KW"/>
</dbReference>
<feature type="binding site" evidence="8">
    <location>
        <position position="409"/>
    </location>
    <ligand>
        <name>ATP</name>
        <dbReference type="ChEBI" id="CHEBI:30616"/>
    </ligand>
</feature>
<feature type="compositionally biased region" description="Basic and acidic residues" evidence="9">
    <location>
        <begin position="27"/>
        <end position="36"/>
    </location>
</feature>
<dbReference type="InterPro" id="IPR008271">
    <property type="entry name" value="Ser/Thr_kinase_AS"/>
</dbReference>
<dbReference type="PANTHER" id="PTHR24058">
    <property type="entry name" value="DUAL SPECIFICITY PROTEIN KINASE"/>
    <property type="match status" value="1"/>
</dbReference>